<dbReference type="OrthoDB" id="1934493at2759"/>
<organism evidence="1 2">
    <name type="scientific">Gossypium australe</name>
    <dbReference type="NCBI Taxonomy" id="47621"/>
    <lineage>
        <taxon>Eukaryota</taxon>
        <taxon>Viridiplantae</taxon>
        <taxon>Streptophyta</taxon>
        <taxon>Embryophyta</taxon>
        <taxon>Tracheophyta</taxon>
        <taxon>Spermatophyta</taxon>
        <taxon>Magnoliopsida</taxon>
        <taxon>eudicotyledons</taxon>
        <taxon>Gunneridae</taxon>
        <taxon>Pentapetalae</taxon>
        <taxon>rosids</taxon>
        <taxon>malvids</taxon>
        <taxon>Malvales</taxon>
        <taxon>Malvaceae</taxon>
        <taxon>Malvoideae</taxon>
        <taxon>Gossypium</taxon>
    </lineage>
</organism>
<sequence>MKRYTQGRELLFATSFIALKSIVRSKQVLKEMVTSSKWRRSTYARKPDGLDMMEVINSSQFWKKVVDVLKIQKLLVKVLRMCDGDEKSTMGFIYEAMDREKLDIS</sequence>
<accession>A0A5B6W076</accession>
<dbReference type="Proteomes" id="UP000325315">
    <property type="component" value="Unassembled WGS sequence"/>
</dbReference>
<dbReference type="EMBL" id="SMMG02000005">
    <property type="protein sequence ID" value="KAA3474558.1"/>
    <property type="molecule type" value="Genomic_DNA"/>
</dbReference>
<evidence type="ECO:0000313" key="2">
    <source>
        <dbReference type="Proteomes" id="UP000325315"/>
    </source>
</evidence>
<comment type="caution">
    <text evidence="1">The sequence shown here is derived from an EMBL/GenBank/DDBJ whole genome shotgun (WGS) entry which is preliminary data.</text>
</comment>
<protein>
    <submittedName>
        <fullName evidence="1">Uncharacterized protein</fullName>
    </submittedName>
</protein>
<keyword evidence="2" id="KW-1185">Reference proteome</keyword>
<dbReference type="InterPro" id="IPR012337">
    <property type="entry name" value="RNaseH-like_sf"/>
</dbReference>
<proteinExistence type="predicted"/>
<gene>
    <name evidence="1" type="ORF">EPI10_024832</name>
</gene>
<reference evidence="2" key="1">
    <citation type="journal article" date="2019" name="Plant Biotechnol. J.">
        <title>Genome sequencing of the Australian wild diploid species Gossypium australe highlights disease resistance and delayed gland morphogenesis.</title>
        <authorList>
            <person name="Cai Y."/>
            <person name="Cai X."/>
            <person name="Wang Q."/>
            <person name="Wang P."/>
            <person name="Zhang Y."/>
            <person name="Cai C."/>
            <person name="Xu Y."/>
            <person name="Wang K."/>
            <person name="Zhou Z."/>
            <person name="Wang C."/>
            <person name="Geng S."/>
            <person name="Li B."/>
            <person name="Dong Q."/>
            <person name="Hou Y."/>
            <person name="Wang H."/>
            <person name="Ai P."/>
            <person name="Liu Z."/>
            <person name="Yi F."/>
            <person name="Sun M."/>
            <person name="An G."/>
            <person name="Cheng J."/>
            <person name="Zhang Y."/>
            <person name="Shi Q."/>
            <person name="Xie Y."/>
            <person name="Shi X."/>
            <person name="Chang Y."/>
            <person name="Huang F."/>
            <person name="Chen Y."/>
            <person name="Hong S."/>
            <person name="Mi L."/>
            <person name="Sun Q."/>
            <person name="Zhang L."/>
            <person name="Zhou B."/>
            <person name="Peng R."/>
            <person name="Zhang X."/>
            <person name="Liu F."/>
        </authorList>
    </citation>
    <scope>NUCLEOTIDE SEQUENCE [LARGE SCALE GENOMIC DNA]</scope>
    <source>
        <strain evidence="2">cv. PA1801</strain>
    </source>
</reference>
<evidence type="ECO:0000313" key="1">
    <source>
        <dbReference type="EMBL" id="KAA3474558.1"/>
    </source>
</evidence>
<dbReference type="SUPFAM" id="SSF53098">
    <property type="entry name" value="Ribonuclease H-like"/>
    <property type="match status" value="1"/>
</dbReference>
<name>A0A5B6W076_9ROSI</name>
<dbReference type="AlphaFoldDB" id="A0A5B6W076"/>